<comment type="caution">
    <text evidence="1">The sequence shown here is derived from an EMBL/GenBank/DDBJ whole genome shotgun (WGS) entry which is preliminary data.</text>
</comment>
<organism evidence="1 2">
    <name type="scientific">Candidatus Obscuribacter phosphatis</name>
    <dbReference type="NCBI Taxonomy" id="1906157"/>
    <lineage>
        <taxon>Bacteria</taxon>
        <taxon>Bacillati</taxon>
        <taxon>Candidatus Melainabacteria</taxon>
        <taxon>Candidatus Obscuribacterales</taxon>
        <taxon>Candidatus Obscuribacteraceae</taxon>
        <taxon>Candidatus Obscuribacter</taxon>
    </lineage>
</organism>
<reference evidence="1" key="1">
    <citation type="submission" date="2021-02" db="EMBL/GenBank/DDBJ databases">
        <title>Genome-Resolved Metagenomics of a Microbial Community Performing Photosynthetic Biological Nutrient Removal.</title>
        <authorList>
            <person name="Mcdaniel E.A."/>
        </authorList>
    </citation>
    <scope>NUCLEOTIDE SEQUENCE</scope>
    <source>
        <strain evidence="1">UWPOB_OBS1</strain>
    </source>
</reference>
<name>A0A8J7PN98_9BACT</name>
<evidence type="ECO:0000313" key="1">
    <source>
        <dbReference type="EMBL" id="MBN8661980.1"/>
    </source>
</evidence>
<dbReference type="EMBL" id="JAFLCK010000028">
    <property type="protein sequence ID" value="MBN8661980.1"/>
    <property type="molecule type" value="Genomic_DNA"/>
</dbReference>
<sequence length="228" mass="25715">MPAKAQLQRALVVKQLENTAGHFQIYLTKEAIRIDGFQEQASIIAKAPSWEVVSFNKEGFRYAMPLAAWRRTGLGANATDLRPYFAEDQKVNRSDQSAFGRKVVCYSRRLRFLDASKGGAQAQAKQSSEAGQIRLSLIADIDLSDGAQEVLRGFYKLPNYKGLPVSFSVESNKQKEEFYFTTESFSYEQIDPAIFLEPKGLKAAQSINRVFFGKATEDLIMEFCNERK</sequence>
<gene>
    <name evidence="1" type="ORF">J0M35_16550</name>
</gene>
<proteinExistence type="predicted"/>
<dbReference type="Proteomes" id="UP000664277">
    <property type="component" value="Unassembled WGS sequence"/>
</dbReference>
<accession>A0A8J7PN98</accession>
<evidence type="ECO:0000313" key="2">
    <source>
        <dbReference type="Proteomes" id="UP000664277"/>
    </source>
</evidence>
<protein>
    <submittedName>
        <fullName evidence="1">Uncharacterized protein</fullName>
    </submittedName>
</protein>
<dbReference type="AlphaFoldDB" id="A0A8J7PN98"/>